<dbReference type="Pfam" id="PF00069">
    <property type="entry name" value="Pkinase"/>
    <property type="match status" value="1"/>
</dbReference>
<dbReference type="SMART" id="SM00220">
    <property type="entry name" value="S_TKc"/>
    <property type="match status" value="1"/>
</dbReference>
<dbReference type="PROSITE" id="PS00108">
    <property type="entry name" value="PROTEIN_KINASE_ST"/>
    <property type="match status" value="1"/>
</dbReference>
<protein>
    <recommendedName>
        <fullName evidence="1">non-specific serine/threonine protein kinase</fullName>
        <ecNumber evidence="1">2.7.11.1</ecNumber>
    </recommendedName>
</protein>
<keyword evidence="2 4" id="KW-0547">Nucleotide-binding</keyword>
<proteinExistence type="inferred from homology"/>
<dbReference type="PROSITE" id="PS00107">
    <property type="entry name" value="PROTEIN_KINASE_ATP"/>
    <property type="match status" value="1"/>
</dbReference>
<dbReference type="EC" id="2.7.11.1" evidence="1"/>
<dbReference type="InterPro" id="IPR011009">
    <property type="entry name" value="Kinase-like_dom_sf"/>
</dbReference>
<dbReference type="PANTHER" id="PTHR11909">
    <property type="entry name" value="CASEIN KINASE-RELATED"/>
    <property type="match status" value="1"/>
</dbReference>
<dbReference type="PROSITE" id="PS50011">
    <property type="entry name" value="PROTEIN_KINASE_DOM"/>
    <property type="match status" value="1"/>
</dbReference>
<evidence type="ECO:0000256" key="4">
    <source>
        <dbReference type="PROSITE-ProRule" id="PRU10141"/>
    </source>
</evidence>
<sequence length="318" mass="36192">MAEVAVRKVPLTVKTPPSIKAGFLIKDILMIERLIGKGGFGHIYQARDIRYEDIAIAVKVALRSVSPARMVLEQRVLLVLSNTSHSPEFLGCGNFGEFMYIAMELLGENLTDIRKKLPQDHFSVSTTLRVALQCFDALKAVHEAGFLHRDVKPTNICIGFGPEECRKIFLIDFGMVRRFRQPDGKLRRPRSYVGFRGTTRFASISVHKRKDQSPSDDMWSLLYSLIELGEGSLPWRRIGEHADVLQQKENNPIESLCKLLPKDLKLLSDHLATLAFGQVPNYRHLKLIVQRLLKTDSHVDESYDWEKLENHEGSQEKS</sequence>
<keyword evidence="7" id="KW-0418">Kinase</keyword>
<feature type="domain" description="Protein kinase" evidence="6">
    <location>
        <begin position="29"/>
        <end position="299"/>
    </location>
</feature>
<dbReference type="EMBL" id="JAKKPZ010000014">
    <property type="protein sequence ID" value="KAI1713904.1"/>
    <property type="molecule type" value="Genomic_DNA"/>
</dbReference>
<dbReference type="InterPro" id="IPR050235">
    <property type="entry name" value="CK1_Ser-Thr_kinase"/>
</dbReference>
<dbReference type="InterPro" id="IPR008271">
    <property type="entry name" value="Ser/Thr_kinase_AS"/>
</dbReference>
<dbReference type="GO" id="GO:0004674">
    <property type="term" value="F:protein serine/threonine kinase activity"/>
    <property type="evidence" value="ECO:0007669"/>
    <property type="project" value="UniProtKB-KW"/>
</dbReference>
<gene>
    <name evidence="7" type="ORF">DdX_08787</name>
</gene>
<dbReference type="SUPFAM" id="SSF56112">
    <property type="entry name" value="Protein kinase-like (PK-like)"/>
    <property type="match status" value="1"/>
</dbReference>
<evidence type="ECO:0000313" key="7">
    <source>
        <dbReference type="EMBL" id="KAI1713904.1"/>
    </source>
</evidence>
<accession>A0AAD4N222</accession>
<dbReference type="Proteomes" id="UP001201812">
    <property type="component" value="Unassembled WGS sequence"/>
</dbReference>
<dbReference type="AlphaFoldDB" id="A0AAD4N222"/>
<evidence type="ECO:0000259" key="6">
    <source>
        <dbReference type="PROSITE" id="PS50011"/>
    </source>
</evidence>
<comment type="caution">
    <text evidence="7">The sequence shown here is derived from an EMBL/GenBank/DDBJ whole genome shotgun (WGS) entry which is preliminary data.</text>
</comment>
<organism evidence="7 8">
    <name type="scientific">Ditylenchus destructor</name>
    <dbReference type="NCBI Taxonomy" id="166010"/>
    <lineage>
        <taxon>Eukaryota</taxon>
        <taxon>Metazoa</taxon>
        <taxon>Ecdysozoa</taxon>
        <taxon>Nematoda</taxon>
        <taxon>Chromadorea</taxon>
        <taxon>Rhabditida</taxon>
        <taxon>Tylenchina</taxon>
        <taxon>Tylenchomorpha</taxon>
        <taxon>Sphaerularioidea</taxon>
        <taxon>Anguinidae</taxon>
        <taxon>Anguininae</taxon>
        <taxon>Ditylenchus</taxon>
    </lineage>
</organism>
<evidence type="ECO:0000256" key="5">
    <source>
        <dbReference type="RuleBase" id="RU000304"/>
    </source>
</evidence>
<evidence type="ECO:0000256" key="3">
    <source>
        <dbReference type="ARBA" id="ARBA00022840"/>
    </source>
</evidence>
<dbReference type="InterPro" id="IPR017441">
    <property type="entry name" value="Protein_kinase_ATP_BS"/>
</dbReference>
<dbReference type="GO" id="GO:0005524">
    <property type="term" value="F:ATP binding"/>
    <property type="evidence" value="ECO:0007669"/>
    <property type="project" value="UniProtKB-UniRule"/>
</dbReference>
<evidence type="ECO:0000313" key="8">
    <source>
        <dbReference type="Proteomes" id="UP001201812"/>
    </source>
</evidence>
<reference evidence="7" key="1">
    <citation type="submission" date="2022-01" db="EMBL/GenBank/DDBJ databases">
        <title>Genome Sequence Resource for Two Populations of Ditylenchus destructor, the Migratory Endoparasitic Phytonematode.</title>
        <authorList>
            <person name="Zhang H."/>
            <person name="Lin R."/>
            <person name="Xie B."/>
        </authorList>
    </citation>
    <scope>NUCLEOTIDE SEQUENCE</scope>
    <source>
        <strain evidence="7">BazhouSP</strain>
    </source>
</reference>
<feature type="binding site" evidence="4">
    <location>
        <position position="59"/>
    </location>
    <ligand>
        <name>ATP</name>
        <dbReference type="ChEBI" id="CHEBI:30616"/>
    </ligand>
</feature>
<name>A0AAD4N222_9BILA</name>
<keyword evidence="8" id="KW-1185">Reference proteome</keyword>
<keyword evidence="7" id="KW-0808">Transferase</keyword>
<dbReference type="Gene3D" id="1.10.510.10">
    <property type="entry name" value="Transferase(Phosphotransferase) domain 1"/>
    <property type="match status" value="1"/>
</dbReference>
<keyword evidence="5" id="KW-0723">Serine/threonine-protein kinase</keyword>
<evidence type="ECO:0000256" key="1">
    <source>
        <dbReference type="ARBA" id="ARBA00012513"/>
    </source>
</evidence>
<comment type="similarity">
    <text evidence="5">Belongs to the protein kinase superfamily.</text>
</comment>
<keyword evidence="3 4" id="KW-0067">ATP-binding</keyword>
<evidence type="ECO:0000256" key="2">
    <source>
        <dbReference type="ARBA" id="ARBA00022741"/>
    </source>
</evidence>
<dbReference type="InterPro" id="IPR000719">
    <property type="entry name" value="Prot_kinase_dom"/>
</dbReference>